<dbReference type="PANTHER" id="PTHR46444">
    <property type="entry name" value="DCD (DEVELOPMENT AND CELL DEATH) DOMAIN PROTEIN-RELATED"/>
    <property type="match status" value="1"/>
</dbReference>
<dbReference type="EMBL" id="JRKL02000349">
    <property type="protein sequence ID" value="KAF3972254.1"/>
    <property type="molecule type" value="Genomic_DNA"/>
</dbReference>
<feature type="compositionally biased region" description="Polar residues" evidence="1">
    <location>
        <begin position="18"/>
        <end position="28"/>
    </location>
</feature>
<evidence type="ECO:0000313" key="4">
    <source>
        <dbReference type="Proteomes" id="UP000737018"/>
    </source>
</evidence>
<dbReference type="InterPro" id="IPR013989">
    <property type="entry name" value="Dev_and_cell_death_domain"/>
</dbReference>
<proteinExistence type="predicted"/>
<protein>
    <recommendedName>
        <fullName evidence="2">DCD domain-containing protein</fullName>
    </recommendedName>
</protein>
<name>A0A8J4W2F1_9ROSI</name>
<sequence length="1216" mass="136262">MASSSLASTSARVGGGSNQPSQLWQRNGSNQPLLRSTLGFSLNGSRFRLHLGSCDSLGLVVVTPFMVFNPTTHSASRDSMEYDEGQHGAHGKDPEFGAIFMSNSATKRECFSRRLFGLPSSQSRFVMQACSDGAMYIEPDAFRKSGKQFPAQVKFTPIWSCIPLKEDEFRDVIKENYFSAHKFNFGLSEEQVRRLLCKFSLRKETDHQPQRQLLKFKDARGWSMDKVSRADDRGIAMSDKVKDENDWDDRYRPAVLSEYPGESFGYSGRESAEGKFAKSLEVENKHKVCNELGPVIRYEYIEDSTTGVGRDESRFAACDRLRTDHNSAIDHGPVMSNAHSGYFLSEEGHVSDHSRFAITNRLESECNLDNGIVPPVSNECLSLFQPNLHRSFGSNKPIMETDSVVQDQLWPHSTSSGLKEPQISYPSYRDGIVTSTVPYDPDVPSINFRRSSSSGIDHSINPVQEYTSPYRTCAGNLLHSPKNQPYFPSVEPKLITNRCPDDSCGFGNHIPFPTPYHYERFCNRTSISSSGTAAYSENLATELSGNQDHVGLSFSQAPIAPVPLSETGNNGMENQGLPSYSSTSSIHPSFAYNFGFPVESQGKHEREVLQEEKNEALTARANVPLSNKGQVQLHSYSSGPNVLPSSIYNFNFSVESQGKFENEVVQHKEKNEAFTRNDPLSNKHQVQYDFSDEPRRVHVHEDNSPNHDFKFDQDPKSMYSDYDKIRKTSVFSRLSLAPDVVYEEHDGDSSVDEVMAMLQQSHRQWGKTKKSKTLMKRRDDAQNVRNKIQTTSCPKLERDCFDMNIKKMKMNSPSIVGENVYQTAETSLFVDSEHLSAEWSPFVDFKRRSEVRKTDDDTKNRGCYKIAGSDRLLGVQRKRRKLIRPDFSKKESSNEQGINGDVSQCIDVFSQESSASKGEQSSCEALVGSQDNETKLSQSVVICSSSGECKNIIVERGLDSEGVLRTESCETSFRVVCEDRKESSLDNGIQNACEDKSYNAEDGLGVKDPMEGQLSLVCDDTSHSILQKSFVEIEEENAYKGTAHGDIEHGSTLPQSVENVNELSHVSGEIAMGNTVNSSGVDSATLQRIKEFIDSCVDEGKRNNQKQSITKRSDASSENARCFNVEESSQEICEGNVGSGEILATPNGSKSCEMEFHQNMEKDEEVIPRSCEISKWQLKTISSDQNSRLSQEPADDEKKGQNKRYCFWYEAMLWHI</sequence>
<evidence type="ECO:0000256" key="1">
    <source>
        <dbReference type="SAM" id="MobiDB-lite"/>
    </source>
</evidence>
<dbReference type="AlphaFoldDB" id="A0A8J4W2F1"/>
<evidence type="ECO:0000313" key="3">
    <source>
        <dbReference type="EMBL" id="KAF3972254.1"/>
    </source>
</evidence>
<dbReference type="PANTHER" id="PTHR46444:SF9">
    <property type="entry name" value="DCD (DEVELOPMENT AND CELL DEATH) DOMAIN PROTEIN"/>
    <property type="match status" value="1"/>
</dbReference>
<feature type="region of interest" description="Disordered" evidence="1">
    <location>
        <begin position="1"/>
        <end position="28"/>
    </location>
</feature>
<feature type="compositionally biased region" description="Polar residues" evidence="1">
    <location>
        <begin position="1"/>
        <end position="11"/>
    </location>
</feature>
<dbReference type="Pfam" id="PF10539">
    <property type="entry name" value="Dev_Cell_Death"/>
    <property type="match status" value="1"/>
</dbReference>
<organism evidence="3 4">
    <name type="scientific">Castanea mollissima</name>
    <name type="common">Chinese chestnut</name>
    <dbReference type="NCBI Taxonomy" id="60419"/>
    <lineage>
        <taxon>Eukaryota</taxon>
        <taxon>Viridiplantae</taxon>
        <taxon>Streptophyta</taxon>
        <taxon>Embryophyta</taxon>
        <taxon>Tracheophyta</taxon>
        <taxon>Spermatophyta</taxon>
        <taxon>Magnoliopsida</taxon>
        <taxon>eudicotyledons</taxon>
        <taxon>Gunneridae</taxon>
        <taxon>Pentapetalae</taxon>
        <taxon>rosids</taxon>
        <taxon>fabids</taxon>
        <taxon>Fagales</taxon>
        <taxon>Fagaceae</taxon>
        <taxon>Castanea</taxon>
    </lineage>
</organism>
<accession>A0A8J4W2F1</accession>
<gene>
    <name evidence="3" type="ORF">CMV_004235</name>
</gene>
<dbReference type="OrthoDB" id="1928633at2759"/>
<dbReference type="Proteomes" id="UP000737018">
    <property type="component" value="Unassembled WGS sequence"/>
</dbReference>
<evidence type="ECO:0000259" key="2">
    <source>
        <dbReference type="PROSITE" id="PS51222"/>
    </source>
</evidence>
<dbReference type="PROSITE" id="PS51222">
    <property type="entry name" value="DCD"/>
    <property type="match status" value="1"/>
</dbReference>
<feature type="domain" description="DCD" evidence="2">
    <location>
        <begin position="71"/>
        <end position="201"/>
    </location>
</feature>
<keyword evidence="4" id="KW-1185">Reference proteome</keyword>
<reference evidence="3" key="1">
    <citation type="submission" date="2020-03" db="EMBL/GenBank/DDBJ databases">
        <title>Castanea mollissima Vanexum genome sequencing.</title>
        <authorList>
            <person name="Staton M."/>
        </authorList>
    </citation>
    <scope>NUCLEOTIDE SEQUENCE</scope>
    <source>
        <tissue evidence="3">Leaf</tissue>
    </source>
</reference>
<comment type="caution">
    <text evidence="3">The sequence shown here is derived from an EMBL/GenBank/DDBJ whole genome shotgun (WGS) entry which is preliminary data.</text>
</comment>
<dbReference type="SMART" id="SM00767">
    <property type="entry name" value="DCD"/>
    <property type="match status" value="1"/>
</dbReference>